<evidence type="ECO:0000313" key="2">
    <source>
        <dbReference type="Proteomes" id="UP001500353"/>
    </source>
</evidence>
<reference evidence="2" key="1">
    <citation type="journal article" date="2019" name="Int. J. Syst. Evol. Microbiol.">
        <title>The Global Catalogue of Microorganisms (GCM) 10K type strain sequencing project: providing services to taxonomists for standard genome sequencing and annotation.</title>
        <authorList>
            <consortium name="The Broad Institute Genomics Platform"/>
            <consortium name="The Broad Institute Genome Sequencing Center for Infectious Disease"/>
            <person name="Wu L."/>
            <person name="Ma J."/>
        </authorList>
    </citation>
    <scope>NUCLEOTIDE SEQUENCE [LARGE SCALE GENOMIC DNA]</scope>
    <source>
        <strain evidence="2">JCM 18019</strain>
    </source>
</reference>
<evidence type="ECO:0000313" key="1">
    <source>
        <dbReference type="EMBL" id="GAA5088270.1"/>
    </source>
</evidence>
<organism evidence="1 2">
    <name type="scientific">Chryseobacterium ginsengisoli</name>
    <dbReference type="NCBI Taxonomy" id="363853"/>
    <lineage>
        <taxon>Bacteria</taxon>
        <taxon>Pseudomonadati</taxon>
        <taxon>Bacteroidota</taxon>
        <taxon>Flavobacteriia</taxon>
        <taxon>Flavobacteriales</taxon>
        <taxon>Weeksellaceae</taxon>
        <taxon>Chryseobacterium group</taxon>
        <taxon>Chryseobacterium</taxon>
    </lineage>
</organism>
<sequence length="55" mass="6532">MTLDIELFPVDENPSIAITGFFIPQISRNFLKNQETLRDFLKVSFYFLLNIFYPN</sequence>
<comment type="caution">
    <text evidence="1">The sequence shown here is derived from an EMBL/GenBank/DDBJ whole genome shotgun (WGS) entry which is preliminary data.</text>
</comment>
<keyword evidence="2" id="KW-1185">Reference proteome</keyword>
<name>A0ABP9M2V4_9FLAO</name>
<protein>
    <submittedName>
        <fullName evidence="1">Uncharacterized protein</fullName>
    </submittedName>
</protein>
<dbReference type="EMBL" id="BAABHX010000002">
    <property type="protein sequence ID" value="GAA5088270.1"/>
    <property type="molecule type" value="Genomic_DNA"/>
</dbReference>
<dbReference type="Proteomes" id="UP001500353">
    <property type="component" value="Unassembled WGS sequence"/>
</dbReference>
<proteinExistence type="predicted"/>
<gene>
    <name evidence="1" type="ORF">GCM10023210_11740</name>
</gene>
<accession>A0ABP9M2V4</accession>